<organism evidence="1 2">
    <name type="scientific">Arthrobacter ginsengisoli</name>
    <dbReference type="NCBI Taxonomy" id="1356565"/>
    <lineage>
        <taxon>Bacteria</taxon>
        <taxon>Bacillati</taxon>
        <taxon>Actinomycetota</taxon>
        <taxon>Actinomycetes</taxon>
        <taxon>Micrococcales</taxon>
        <taxon>Micrococcaceae</taxon>
        <taxon>Arthrobacter</taxon>
    </lineage>
</organism>
<sequence>MAALHLARIDTAQPGIFDADVLIEETGADMSRT</sequence>
<accession>A0ABU1U9W1</accession>
<reference evidence="1 2" key="1">
    <citation type="submission" date="2023-07" db="EMBL/GenBank/DDBJ databases">
        <title>Sorghum-associated microbial communities from plants grown in Nebraska, USA.</title>
        <authorList>
            <person name="Schachtman D."/>
        </authorList>
    </citation>
    <scope>NUCLEOTIDE SEQUENCE [LARGE SCALE GENOMIC DNA]</scope>
    <source>
        <strain evidence="1 2">BE167</strain>
    </source>
</reference>
<name>A0ABU1U9W1_9MICC</name>
<comment type="caution">
    <text evidence="1">The sequence shown here is derived from an EMBL/GenBank/DDBJ whole genome shotgun (WGS) entry which is preliminary data.</text>
</comment>
<evidence type="ECO:0000313" key="1">
    <source>
        <dbReference type="EMBL" id="MDR7081982.1"/>
    </source>
</evidence>
<keyword evidence="2" id="KW-1185">Reference proteome</keyword>
<protein>
    <submittedName>
        <fullName evidence="1">Uncharacterized protein</fullName>
    </submittedName>
</protein>
<dbReference type="EMBL" id="JAVDVQ010000004">
    <property type="protein sequence ID" value="MDR7081982.1"/>
    <property type="molecule type" value="Genomic_DNA"/>
</dbReference>
<gene>
    <name evidence="1" type="ORF">J2X01_001267</name>
</gene>
<evidence type="ECO:0000313" key="2">
    <source>
        <dbReference type="Proteomes" id="UP001252243"/>
    </source>
</evidence>
<dbReference type="Proteomes" id="UP001252243">
    <property type="component" value="Unassembled WGS sequence"/>
</dbReference>
<proteinExistence type="predicted"/>